<evidence type="ECO:0000313" key="2">
    <source>
        <dbReference type="Proteomes" id="UP000265520"/>
    </source>
</evidence>
<evidence type="ECO:0000313" key="1">
    <source>
        <dbReference type="EMBL" id="MCI02105.1"/>
    </source>
</evidence>
<proteinExistence type="predicted"/>
<reference evidence="1 2" key="1">
    <citation type="journal article" date="2018" name="Front. Plant Sci.">
        <title>Red Clover (Trifolium pratense) and Zigzag Clover (T. medium) - A Picture of Genomic Similarities and Differences.</title>
        <authorList>
            <person name="Dluhosova J."/>
            <person name="Istvanek J."/>
            <person name="Nedelnik J."/>
            <person name="Repkova J."/>
        </authorList>
    </citation>
    <scope>NUCLEOTIDE SEQUENCE [LARGE SCALE GENOMIC DNA]</scope>
    <source>
        <strain evidence="2">cv. 10/8</strain>
        <tissue evidence="1">Leaf</tissue>
    </source>
</reference>
<protein>
    <submittedName>
        <fullName evidence="1">Uncharacterized protein</fullName>
    </submittedName>
</protein>
<dbReference type="EMBL" id="LXQA010048120">
    <property type="protein sequence ID" value="MCI02105.1"/>
    <property type="molecule type" value="Genomic_DNA"/>
</dbReference>
<dbReference type="Proteomes" id="UP000265520">
    <property type="component" value="Unassembled WGS sequence"/>
</dbReference>
<name>A0A392NUE3_9FABA</name>
<organism evidence="1 2">
    <name type="scientific">Trifolium medium</name>
    <dbReference type="NCBI Taxonomy" id="97028"/>
    <lineage>
        <taxon>Eukaryota</taxon>
        <taxon>Viridiplantae</taxon>
        <taxon>Streptophyta</taxon>
        <taxon>Embryophyta</taxon>
        <taxon>Tracheophyta</taxon>
        <taxon>Spermatophyta</taxon>
        <taxon>Magnoliopsida</taxon>
        <taxon>eudicotyledons</taxon>
        <taxon>Gunneridae</taxon>
        <taxon>Pentapetalae</taxon>
        <taxon>rosids</taxon>
        <taxon>fabids</taxon>
        <taxon>Fabales</taxon>
        <taxon>Fabaceae</taxon>
        <taxon>Papilionoideae</taxon>
        <taxon>50 kb inversion clade</taxon>
        <taxon>NPAAA clade</taxon>
        <taxon>Hologalegina</taxon>
        <taxon>IRL clade</taxon>
        <taxon>Trifolieae</taxon>
        <taxon>Trifolium</taxon>
    </lineage>
</organism>
<sequence length="44" mass="4636">SVEGLVVTSDVEVHVLVEDADGKIETCDIDVGMTTDCREGENVG</sequence>
<dbReference type="AlphaFoldDB" id="A0A392NUE3"/>
<accession>A0A392NUE3</accession>
<comment type="caution">
    <text evidence="1">The sequence shown here is derived from an EMBL/GenBank/DDBJ whole genome shotgun (WGS) entry which is preliminary data.</text>
</comment>
<keyword evidence="2" id="KW-1185">Reference proteome</keyword>
<feature type="non-terminal residue" evidence="1">
    <location>
        <position position="1"/>
    </location>
</feature>